<dbReference type="Pfam" id="PF11480">
    <property type="entry name" value="ImmE5"/>
    <property type="match status" value="1"/>
</dbReference>
<feature type="non-terminal residue" evidence="1">
    <location>
        <position position="127"/>
    </location>
</feature>
<evidence type="ECO:0000313" key="2">
    <source>
        <dbReference type="Proteomes" id="UP000281098"/>
    </source>
</evidence>
<dbReference type="Proteomes" id="UP000281098">
    <property type="component" value="Unassembled WGS sequence"/>
</dbReference>
<dbReference type="SUPFAM" id="SSF143469">
    <property type="entry name" value="ImmE5-like"/>
    <property type="match status" value="1"/>
</dbReference>
<comment type="caution">
    <text evidence="1">The sequence shown here is derived from an EMBL/GenBank/DDBJ whole genome shotgun (WGS) entry which is preliminary data.</text>
</comment>
<sequence length="127" mass="14182">MSIDRKRRYEMADDFFSLGGSIVMKLTVDAAIEVCEQAAQHGVIVSRIEGGIWHSPGFEARMDCIWDAKIDPPVNDDLTEKSNLEAAEFIREESQVHDVFIVVADRRNGAGDDRRNGASRNGVKRGF</sequence>
<reference evidence="1 2" key="1">
    <citation type="submission" date="2018-08" db="EMBL/GenBank/DDBJ databases">
        <title>Comparative analysis of Burkholderia isolates from Puerto Rico.</title>
        <authorList>
            <person name="Hall C."/>
            <person name="Sahl J."/>
            <person name="Wagner D."/>
        </authorList>
    </citation>
    <scope>NUCLEOTIDE SEQUENCE [LARGE SCALE GENOMIC DNA]</scope>
    <source>
        <strain evidence="1 2">Bp8966</strain>
    </source>
</reference>
<proteinExistence type="predicted"/>
<protein>
    <submittedName>
        <fullName evidence="1">Colicin immunity protein</fullName>
    </submittedName>
</protein>
<name>A0ABX9YBZ4_9BURK</name>
<dbReference type="Gene3D" id="3.30.190.30">
    <property type="match status" value="1"/>
</dbReference>
<evidence type="ECO:0000313" key="1">
    <source>
        <dbReference type="EMBL" id="RQY77291.1"/>
    </source>
</evidence>
<dbReference type="EMBL" id="QTPM01000125">
    <property type="protein sequence ID" value="RQY77291.1"/>
    <property type="molecule type" value="Genomic_DNA"/>
</dbReference>
<gene>
    <name evidence="1" type="ORF">DF017_36980</name>
</gene>
<keyword evidence="2" id="KW-1185">Reference proteome</keyword>
<organism evidence="1 2">
    <name type="scientific">Burkholderia stagnalis</name>
    <dbReference type="NCBI Taxonomy" id="1503054"/>
    <lineage>
        <taxon>Bacteria</taxon>
        <taxon>Pseudomonadati</taxon>
        <taxon>Pseudomonadota</taxon>
        <taxon>Betaproteobacteria</taxon>
        <taxon>Burkholderiales</taxon>
        <taxon>Burkholderiaceae</taxon>
        <taxon>Burkholderia</taxon>
        <taxon>Burkholderia cepacia complex</taxon>
    </lineage>
</organism>
<accession>A0ABX9YBZ4</accession>
<dbReference type="InterPro" id="IPR020127">
    <property type="entry name" value="Colicin-E5_imm"/>
</dbReference>
<dbReference type="InterPro" id="IPR037234">
    <property type="entry name" value="ImmE5_sf"/>
</dbReference>